<dbReference type="OrthoDB" id="9811314at2"/>
<dbReference type="Proteomes" id="UP000284841">
    <property type="component" value="Unassembled WGS sequence"/>
</dbReference>
<comment type="similarity">
    <text evidence="1 2">Belongs to the peptidase M16 family.</text>
</comment>
<dbReference type="FunFam" id="3.30.830.10:FF:000008">
    <property type="entry name" value="Mitochondrial-processing peptidase subunit beta"/>
    <property type="match status" value="1"/>
</dbReference>
<protein>
    <submittedName>
        <fullName evidence="5">Insulinase family protein</fullName>
    </submittedName>
</protein>
<gene>
    <name evidence="5" type="ORF">DW099_07080</name>
</gene>
<dbReference type="InterPro" id="IPR007863">
    <property type="entry name" value="Peptidase_M16_C"/>
</dbReference>
<dbReference type="InterPro" id="IPR050361">
    <property type="entry name" value="MPP/UQCRC_Complex"/>
</dbReference>
<dbReference type="STRING" id="1776384.GCA_900086585_03756"/>
<dbReference type="Gene3D" id="3.30.830.10">
    <property type="entry name" value="Metalloenzyme, LuxS/M16 peptidase-like"/>
    <property type="match status" value="2"/>
</dbReference>
<sequence>MIINKKLNSGIRMVLEEIPYVQSVAIGIWVKTGAVDEDEKYAGISHFIEHMMFKGTTNRSAKKIAEDIDRIGGQINAFTGKEATCYYVKAIDSNYKEAADVLIDMLTQSLLDKEEMTKERQVICEEIKMTQDAPDDLAHDTITAMIFKGNDLGKSIIGTPTSLKRITRSVMSNYFAKEYTRDNIVISVSGNFDVDEICEYFDDKFMELLPSKEEKNPAFAPYAPSYKSITKEIEQSHICLATKGIPLGDDRYYAFSILNNIMGGSMSSRFFQNIREEKGLAYSVYSMNGAFSGDGYYNIYAGVSHDKIKDAICGIREELALLDEKGISAEELDSSRAQLKAAYVFGQENVAGRMFKNGKNTILTGKISTPEEVVKGFDDVTMDDIENMKRLICDFSSYSAVVVSKKHIELKRIMKGAL</sequence>
<dbReference type="PANTHER" id="PTHR11851:SF49">
    <property type="entry name" value="MITOCHONDRIAL-PROCESSING PEPTIDASE SUBUNIT ALPHA"/>
    <property type="match status" value="1"/>
</dbReference>
<organism evidence="5 6">
    <name type="scientific">Emergencia timonensis</name>
    <dbReference type="NCBI Taxonomy" id="1776384"/>
    <lineage>
        <taxon>Bacteria</taxon>
        <taxon>Bacillati</taxon>
        <taxon>Bacillota</taxon>
        <taxon>Clostridia</taxon>
        <taxon>Peptostreptococcales</taxon>
        <taxon>Anaerovoracaceae</taxon>
        <taxon>Emergencia</taxon>
    </lineage>
</organism>
<dbReference type="PANTHER" id="PTHR11851">
    <property type="entry name" value="METALLOPROTEASE"/>
    <property type="match status" value="1"/>
</dbReference>
<dbReference type="InterPro" id="IPR001431">
    <property type="entry name" value="Pept_M16_Zn_BS"/>
</dbReference>
<evidence type="ECO:0000256" key="1">
    <source>
        <dbReference type="ARBA" id="ARBA00007261"/>
    </source>
</evidence>
<comment type="caution">
    <text evidence="5">The sequence shown here is derived from an EMBL/GenBank/DDBJ whole genome shotgun (WGS) entry which is preliminary data.</text>
</comment>
<dbReference type="GO" id="GO:0006508">
    <property type="term" value="P:proteolysis"/>
    <property type="evidence" value="ECO:0007669"/>
    <property type="project" value="InterPro"/>
</dbReference>
<dbReference type="GO" id="GO:0046872">
    <property type="term" value="F:metal ion binding"/>
    <property type="evidence" value="ECO:0007669"/>
    <property type="project" value="InterPro"/>
</dbReference>
<evidence type="ECO:0000313" key="6">
    <source>
        <dbReference type="Proteomes" id="UP000284841"/>
    </source>
</evidence>
<feature type="domain" description="Peptidase M16 C-terminal" evidence="4">
    <location>
        <begin position="166"/>
        <end position="339"/>
    </location>
</feature>
<feature type="domain" description="Peptidase M16 N-terminal" evidence="3">
    <location>
        <begin position="12"/>
        <end position="159"/>
    </location>
</feature>
<proteinExistence type="inferred from homology"/>
<dbReference type="InterPro" id="IPR011249">
    <property type="entry name" value="Metalloenz_LuxS/M16"/>
</dbReference>
<keyword evidence="6" id="KW-1185">Reference proteome</keyword>
<dbReference type="GO" id="GO:0004222">
    <property type="term" value="F:metalloendopeptidase activity"/>
    <property type="evidence" value="ECO:0007669"/>
    <property type="project" value="InterPro"/>
</dbReference>
<reference evidence="5 6" key="1">
    <citation type="submission" date="2018-08" db="EMBL/GenBank/DDBJ databases">
        <title>A genome reference for cultivated species of the human gut microbiota.</title>
        <authorList>
            <person name="Zou Y."/>
            <person name="Xue W."/>
            <person name="Luo G."/>
        </authorList>
    </citation>
    <scope>NUCLEOTIDE SEQUENCE [LARGE SCALE GENOMIC DNA]</scope>
    <source>
        <strain evidence="5 6">AM07-24</strain>
    </source>
</reference>
<dbReference type="InterPro" id="IPR011765">
    <property type="entry name" value="Pept_M16_N"/>
</dbReference>
<dbReference type="PROSITE" id="PS00143">
    <property type="entry name" value="INSULINASE"/>
    <property type="match status" value="1"/>
</dbReference>
<dbReference type="AlphaFoldDB" id="A0A415E3L7"/>
<evidence type="ECO:0000313" key="5">
    <source>
        <dbReference type="EMBL" id="RHJ88174.1"/>
    </source>
</evidence>
<evidence type="ECO:0000256" key="2">
    <source>
        <dbReference type="RuleBase" id="RU004447"/>
    </source>
</evidence>
<dbReference type="SUPFAM" id="SSF63411">
    <property type="entry name" value="LuxS/MPP-like metallohydrolase"/>
    <property type="match status" value="2"/>
</dbReference>
<dbReference type="Pfam" id="PF00675">
    <property type="entry name" value="Peptidase_M16"/>
    <property type="match status" value="1"/>
</dbReference>
<dbReference type="EMBL" id="QRMS01000002">
    <property type="protein sequence ID" value="RHJ88174.1"/>
    <property type="molecule type" value="Genomic_DNA"/>
</dbReference>
<accession>A0A415E3L7</accession>
<evidence type="ECO:0000259" key="4">
    <source>
        <dbReference type="Pfam" id="PF05193"/>
    </source>
</evidence>
<evidence type="ECO:0000259" key="3">
    <source>
        <dbReference type="Pfam" id="PF00675"/>
    </source>
</evidence>
<dbReference type="Pfam" id="PF05193">
    <property type="entry name" value="Peptidase_M16_C"/>
    <property type="match status" value="1"/>
</dbReference>
<name>A0A415E3L7_9FIRM</name>
<dbReference type="RefSeq" id="WP_118334762.1">
    <property type="nucleotide sequence ID" value="NZ_AP025567.1"/>
</dbReference>